<dbReference type="EMBL" id="CM047748">
    <property type="protein sequence ID" value="KAJ0015042.1"/>
    <property type="molecule type" value="Genomic_DNA"/>
</dbReference>
<sequence length="305" mass="33525">MNSIYSFLLFLFILPVAYGGLKDGFYATSCPRAEFIIREVVKNRLDSDPSITAALLRMQFHDCFVRGCDASLLIEPSQKEKEPEKLAPPNKTVRGYELMNEAKEKLEKECNSTVSCADIIAVATRDAVELAGGPRYEIPTGRRDGLESKASQVNLPSPTLPIPQAVELFKDKGFSAREMVTLLGGHTVGIAHCSNVNTDRMHPGLSFWLTTTCASDPDKTVKLDQGTPEAVDNEFYTQISLGRGVLKLDQDLPFHGLTSGAVSEYRANLEVFRADFAKAMIKLGTVGVLVDGEGEIRNQCWAFNN</sequence>
<gene>
    <name evidence="1" type="ORF">Pint_20739</name>
</gene>
<name>A0ACC0XEE7_9ROSI</name>
<protein>
    <submittedName>
        <fullName evidence="1">Uncharacterized protein</fullName>
    </submittedName>
</protein>
<organism evidence="1 2">
    <name type="scientific">Pistacia integerrima</name>
    <dbReference type="NCBI Taxonomy" id="434235"/>
    <lineage>
        <taxon>Eukaryota</taxon>
        <taxon>Viridiplantae</taxon>
        <taxon>Streptophyta</taxon>
        <taxon>Embryophyta</taxon>
        <taxon>Tracheophyta</taxon>
        <taxon>Spermatophyta</taxon>
        <taxon>Magnoliopsida</taxon>
        <taxon>eudicotyledons</taxon>
        <taxon>Gunneridae</taxon>
        <taxon>Pentapetalae</taxon>
        <taxon>rosids</taxon>
        <taxon>malvids</taxon>
        <taxon>Sapindales</taxon>
        <taxon>Anacardiaceae</taxon>
        <taxon>Pistacia</taxon>
    </lineage>
</organism>
<reference evidence="2" key="1">
    <citation type="journal article" date="2023" name="G3 (Bethesda)">
        <title>Genome assembly and association tests identify interacting loci associated with vigor, precocity, and sex in interspecific pistachio rootstocks.</title>
        <authorList>
            <person name="Palmer W."/>
            <person name="Jacygrad E."/>
            <person name="Sagayaradj S."/>
            <person name="Cavanaugh K."/>
            <person name="Han R."/>
            <person name="Bertier L."/>
            <person name="Beede B."/>
            <person name="Kafkas S."/>
            <person name="Golino D."/>
            <person name="Preece J."/>
            <person name="Michelmore R."/>
        </authorList>
    </citation>
    <scope>NUCLEOTIDE SEQUENCE [LARGE SCALE GENOMIC DNA]</scope>
</reference>
<dbReference type="Proteomes" id="UP001163603">
    <property type="component" value="Chromosome 13"/>
</dbReference>
<evidence type="ECO:0000313" key="1">
    <source>
        <dbReference type="EMBL" id="KAJ0015042.1"/>
    </source>
</evidence>
<proteinExistence type="predicted"/>
<comment type="caution">
    <text evidence="1">The sequence shown here is derived from an EMBL/GenBank/DDBJ whole genome shotgun (WGS) entry which is preliminary data.</text>
</comment>
<evidence type="ECO:0000313" key="2">
    <source>
        <dbReference type="Proteomes" id="UP001163603"/>
    </source>
</evidence>
<accession>A0ACC0XEE7</accession>
<keyword evidence="2" id="KW-1185">Reference proteome</keyword>